<keyword evidence="12" id="KW-0131">Cell cycle</keyword>
<dbReference type="InterPro" id="IPR027417">
    <property type="entry name" value="P-loop_NTPase"/>
</dbReference>
<dbReference type="EMBL" id="SOEG01000044">
    <property type="protein sequence ID" value="TDX45421.1"/>
    <property type="molecule type" value="Genomic_DNA"/>
</dbReference>
<feature type="transmembrane region" description="Helical" evidence="17">
    <location>
        <begin position="16"/>
        <end position="34"/>
    </location>
</feature>
<gene>
    <name evidence="19" type="ORF">C7959_1443</name>
</gene>
<keyword evidence="9 17" id="KW-1133">Transmembrane helix</keyword>
<sequence length="783" mass="87136">MKETLKEIFNKRKYEFCGIVLIVMAILILLSLWSNDVGVVGNILNQGFRYIIGQGVYGIPAILAFLGLTMIYRSKNKIGFTPRTIGFIIIFLVTLAVIHLKIEHPLELKFALEGKGGGLIGGVFVYILRKSFAEYGTYVLLSAFALVGILLILDVLLVNVFLKCKENFKKFIGLFANSSTKDKNKSTKKIISKEKNSKKKSKVKLFINKFKRSGNSNKKKSTKQEGNNTTKKSNKSKQRNYNQPVKKIINSNKKEKSKKNNSNNTINSAFKEVAVNSEQKVKRNKIVIGQDDSPKKRINKKIESKEVMQPHLDLDEYQLPPLSLLDEAEDRDIKIIDKADVLRHTLDSFGVQAEVSDVNYGPTITSYEIQPAPGVKVSKIVNLADDIALSLAAPDVRIQAPIPGKAAVGIEIPNDQQSVVTLREMLESPEFQNAKSKLTMALGKDIGGRTLVADLGDMPHMLVAGSTGSGKSVFINTVINSILYKSTPDEVKFLLIDPKMVEFSAYQKIPHLVAPVVTDSKKAATALRWVVQEMENRYELFAGTGARGIDSYNNKLKEEGSDPLPYVVVIIDELADLMMVAAKEVEDAICRLAQKARAAGIHLILATQRPSVDVITGLIKANIPTRVSFSLSSQADSRTILDTGGAEKLLGKGDMLFSPVGSNQPKRLQGAFISDHELQQVVSFVKEQKKPEYAEKIAKIKEKNIKIELDDEKDELYEKAVRLVVKNRASISMLQRKLRIGYNRAARMIDRMEKDKIVGEYRGSKAREVLIKEEDLNKILGKN</sequence>
<comment type="similarity">
    <text evidence="2">Belongs to the FtsK/SpoIIIE/SftA family.</text>
</comment>
<dbReference type="InterPro" id="IPR025199">
    <property type="entry name" value="FtsK_4TM"/>
</dbReference>
<accession>A0A4R8GSA2</accession>
<name>A0A4R8GSA2_9FIRM</name>
<comment type="subcellular location">
    <subcellularLocation>
        <location evidence="1">Cell membrane</location>
        <topology evidence="1">Multi-pass membrane protein</topology>
    </subcellularLocation>
</comment>
<dbReference type="PROSITE" id="PS50901">
    <property type="entry name" value="FTSK"/>
    <property type="match status" value="1"/>
</dbReference>
<feature type="transmembrane region" description="Helical" evidence="17">
    <location>
        <begin position="108"/>
        <end position="128"/>
    </location>
</feature>
<keyword evidence="5 17" id="KW-0812">Transmembrane</keyword>
<evidence type="ECO:0000259" key="18">
    <source>
        <dbReference type="PROSITE" id="PS50901"/>
    </source>
</evidence>
<dbReference type="PANTHER" id="PTHR22683">
    <property type="entry name" value="SPORULATION PROTEIN RELATED"/>
    <property type="match status" value="1"/>
</dbReference>
<keyword evidence="6 15" id="KW-0547">Nucleotide-binding</keyword>
<evidence type="ECO:0000256" key="6">
    <source>
        <dbReference type="ARBA" id="ARBA00022741"/>
    </source>
</evidence>
<evidence type="ECO:0000256" key="9">
    <source>
        <dbReference type="ARBA" id="ARBA00022989"/>
    </source>
</evidence>
<dbReference type="Gene3D" id="3.30.980.40">
    <property type="match status" value="1"/>
</dbReference>
<dbReference type="InterPro" id="IPR050206">
    <property type="entry name" value="FtsK/SpoIIIE/SftA"/>
</dbReference>
<dbReference type="InterPro" id="IPR003593">
    <property type="entry name" value="AAA+_ATPase"/>
</dbReference>
<dbReference type="GO" id="GO:0003677">
    <property type="term" value="F:DNA binding"/>
    <property type="evidence" value="ECO:0007669"/>
    <property type="project" value="UniProtKB-KW"/>
</dbReference>
<dbReference type="Pfam" id="PF13491">
    <property type="entry name" value="FtsK_4TM"/>
    <property type="match status" value="1"/>
</dbReference>
<dbReference type="InterPro" id="IPR018541">
    <property type="entry name" value="Ftsk_gamma"/>
</dbReference>
<feature type="binding site" evidence="15">
    <location>
        <begin position="465"/>
        <end position="472"/>
    </location>
    <ligand>
        <name>ATP</name>
        <dbReference type="ChEBI" id="CHEBI:30616"/>
    </ligand>
</feature>
<protein>
    <submittedName>
        <fullName evidence="19">DNA translocase FtsK</fullName>
    </submittedName>
</protein>
<dbReference type="GO" id="GO:0005524">
    <property type="term" value="F:ATP binding"/>
    <property type="evidence" value="ECO:0007669"/>
    <property type="project" value="UniProtKB-UniRule"/>
</dbReference>
<dbReference type="AlphaFoldDB" id="A0A4R8GSA2"/>
<dbReference type="SUPFAM" id="SSF52540">
    <property type="entry name" value="P-loop containing nucleoside triphosphate hydrolases"/>
    <property type="match status" value="1"/>
</dbReference>
<dbReference type="GO" id="GO:0005886">
    <property type="term" value="C:plasma membrane"/>
    <property type="evidence" value="ECO:0007669"/>
    <property type="project" value="UniProtKB-SubCell"/>
</dbReference>
<evidence type="ECO:0000256" key="4">
    <source>
        <dbReference type="ARBA" id="ARBA00022618"/>
    </source>
</evidence>
<evidence type="ECO:0000256" key="5">
    <source>
        <dbReference type="ARBA" id="ARBA00022692"/>
    </source>
</evidence>
<feature type="domain" description="FtsK" evidence="18">
    <location>
        <begin position="448"/>
        <end position="638"/>
    </location>
</feature>
<evidence type="ECO:0000313" key="20">
    <source>
        <dbReference type="Proteomes" id="UP000295832"/>
    </source>
</evidence>
<dbReference type="SMART" id="SM00382">
    <property type="entry name" value="AAA"/>
    <property type="match status" value="1"/>
</dbReference>
<evidence type="ECO:0000256" key="15">
    <source>
        <dbReference type="PROSITE-ProRule" id="PRU00289"/>
    </source>
</evidence>
<evidence type="ECO:0000313" key="19">
    <source>
        <dbReference type="EMBL" id="TDX45421.1"/>
    </source>
</evidence>
<evidence type="ECO:0000256" key="13">
    <source>
        <dbReference type="ARBA" id="ARBA00024986"/>
    </source>
</evidence>
<dbReference type="PANTHER" id="PTHR22683:SF41">
    <property type="entry name" value="DNA TRANSLOCASE FTSK"/>
    <property type="match status" value="1"/>
</dbReference>
<evidence type="ECO:0000256" key="14">
    <source>
        <dbReference type="ARBA" id="ARBA00025923"/>
    </source>
</evidence>
<dbReference type="Pfam" id="PF17854">
    <property type="entry name" value="FtsK_alpha"/>
    <property type="match status" value="1"/>
</dbReference>
<proteinExistence type="inferred from homology"/>
<keyword evidence="20" id="KW-1185">Reference proteome</keyword>
<dbReference type="GO" id="GO:0051301">
    <property type="term" value="P:cell division"/>
    <property type="evidence" value="ECO:0007669"/>
    <property type="project" value="UniProtKB-KW"/>
</dbReference>
<keyword evidence="10" id="KW-0238">DNA-binding</keyword>
<evidence type="ECO:0000256" key="1">
    <source>
        <dbReference type="ARBA" id="ARBA00004651"/>
    </source>
</evidence>
<dbReference type="InterPro" id="IPR036390">
    <property type="entry name" value="WH_DNA-bd_sf"/>
</dbReference>
<keyword evidence="8 15" id="KW-0067">ATP-binding</keyword>
<dbReference type="SUPFAM" id="SSF46785">
    <property type="entry name" value="Winged helix' DNA-binding domain"/>
    <property type="match status" value="1"/>
</dbReference>
<dbReference type="STRING" id="926561.GCA_000379025_03058"/>
<evidence type="ECO:0000256" key="16">
    <source>
        <dbReference type="SAM" id="MobiDB-lite"/>
    </source>
</evidence>
<evidence type="ECO:0000256" key="17">
    <source>
        <dbReference type="SAM" id="Phobius"/>
    </source>
</evidence>
<evidence type="ECO:0000256" key="2">
    <source>
        <dbReference type="ARBA" id="ARBA00006474"/>
    </source>
</evidence>
<evidence type="ECO:0000256" key="12">
    <source>
        <dbReference type="ARBA" id="ARBA00023306"/>
    </source>
</evidence>
<comment type="subunit">
    <text evidence="14">Homohexamer. Forms a ring that surrounds DNA.</text>
</comment>
<dbReference type="Pfam" id="PF09397">
    <property type="entry name" value="FtsK_gamma"/>
    <property type="match status" value="1"/>
</dbReference>
<dbReference type="InterPro" id="IPR041027">
    <property type="entry name" value="FtsK_alpha"/>
</dbReference>
<evidence type="ECO:0000256" key="11">
    <source>
        <dbReference type="ARBA" id="ARBA00023136"/>
    </source>
</evidence>
<dbReference type="Gene3D" id="1.10.10.10">
    <property type="entry name" value="Winged helix-like DNA-binding domain superfamily/Winged helix DNA-binding domain"/>
    <property type="match status" value="1"/>
</dbReference>
<keyword evidence="11 17" id="KW-0472">Membrane</keyword>
<dbReference type="InterPro" id="IPR036388">
    <property type="entry name" value="WH-like_DNA-bd_sf"/>
</dbReference>
<comment type="caution">
    <text evidence="19">The sequence shown here is derived from an EMBL/GenBank/DDBJ whole genome shotgun (WGS) entry which is preliminary data.</text>
</comment>
<keyword evidence="3" id="KW-1003">Cell membrane</keyword>
<reference evidence="19 20" key="1">
    <citation type="submission" date="2019-03" db="EMBL/GenBank/DDBJ databases">
        <title>Subsurface microbial communities from deep shales in Ohio and West Virginia, USA.</title>
        <authorList>
            <person name="Wrighton K."/>
        </authorList>
    </citation>
    <scope>NUCLEOTIDE SEQUENCE [LARGE SCALE GENOMIC DNA]</scope>
    <source>
        <strain evidence="19 20">MSL 6dP</strain>
    </source>
</reference>
<dbReference type="CDD" id="cd01127">
    <property type="entry name" value="TrwB_TraG_TraD_VirD4"/>
    <property type="match status" value="1"/>
</dbReference>
<dbReference type="Gene3D" id="3.40.50.300">
    <property type="entry name" value="P-loop containing nucleotide triphosphate hydrolases"/>
    <property type="match status" value="1"/>
</dbReference>
<feature type="transmembrane region" description="Helical" evidence="17">
    <location>
        <begin position="54"/>
        <end position="72"/>
    </location>
</feature>
<dbReference type="GO" id="GO:0007059">
    <property type="term" value="P:chromosome segregation"/>
    <property type="evidence" value="ECO:0007669"/>
    <property type="project" value="UniProtKB-KW"/>
</dbReference>
<evidence type="ECO:0000256" key="10">
    <source>
        <dbReference type="ARBA" id="ARBA00023125"/>
    </source>
</evidence>
<feature type="region of interest" description="Disordered" evidence="16">
    <location>
        <begin position="213"/>
        <end position="267"/>
    </location>
</feature>
<feature type="transmembrane region" description="Helical" evidence="17">
    <location>
        <begin position="135"/>
        <end position="162"/>
    </location>
</feature>
<dbReference type="RefSeq" id="WP_134118858.1">
    <property type="nucleotide sequence ID" value="NZ_SOEG01000044.1"/>
</dbReference>
<feature type="transmembrane region" description="Helical" evidence="17">
    <location>
        <begin position="84"/>
        <end position="102"/>
    </location>
</feature>
<comment type="function">
    <text evidence="13">Essential cell division protein that coordinates cell division and chromosome segregation. The N-terminus is involved in assembly of the cell-division machinery. The C-terminus functions as a DNA motor that moves dsDNA in an ATP-dependent manner towards the dif recombination site, which is located within the replication terminus region. Required for activation of the Xer recombinase, allowing activation of chromosome unlinking by recombination.</text>
</comment>
<dbReference type="InterPro" id="IPR002543">
    <property type="entry name" value="FtsK_dom"/>
</dbReference>
<dbReference type="SMART" id="SM00843">
    <property type="entry name" value="Ftsk_gamma"/>
    <property type="match status" value="1"/>
</dbReference>
<evidence type="ECO:0000256" key="8">
    <source>
        <dbReference type="ARBA" id="ARBA00022840"/>
    </source>
</evidence>
<evidence type="ECO:0000256" key="3">
    <source>
        <dbReference type="ARBA" id="ARBA00022475"/>
    </source>
</evidence>
<keyword evidence="7" id="KW-0159">Chromosome partition</keyword>
<evidence type="ECO:0000256" key="7">
    <source>
        <dbReference type="ARBA" id="ARBA00022829"/>
    </source>
</evidence>
<dbReference type="Proteomes" id="UP000295832">
    <property type="component" value="Unassembled WGS sequence"/>
</dbReference>
<dbReference type="Pfam" id="PF01580">
    <property type="entry name" value="FtsK_SpoIIIE"/>
    <property type="match status" value="1"/>
</dbReference>
<keyword evidence="4" id="KW-0132">Cell division</keyword>
<organism evidence="19 20">
    <name type="scientific">Orenia marismortui</name>
    <dbReference type="NCBI Taxonomy" id="46469"/>
    <lineage>
        <taxon>Bacteria</taxon>
        <taxon>Bacillati</taxon>
        <taxon>Bacillota</taxon>
        <taxon>Clostridia</taxon>
        <taxon>Halanaerobiales</taxon>
        <taxon>Halobacteroidaceae</taxon>
        <taxon>Orenia</taxon>
    </lineage>
</organism>